<dbReference type="InterPro" id="IPR050647">
    <property type="entry name" value="Plant_LRR-RLKs"/>
</dbReference>
<feature type="signal peptide" evidence="6">
    <location>
        <begin position="1"/>
        <end position="34"/>
    </location>
</feature>
<evidence type="ECO:0000256" key="3">
    <source>
        <dbReference type="ARBA" id="ARBA00022741"/>
    </source>
</evidence>
<dbReference type="SMART" id="SM00364">
    <property type="entry name" value="LRR_BAC"/>
    <property type="match status" value="5"/>
</dbReference>
<dbReference type="FunFam" id="3.80.10.10:FF:001164">
    <property type="entry name" value="GH01279p"/>
    <property type="match status" value="1"/>
</dbReference>
<dbReference type="PROSITE" id="PS51450">
    <property type="entry name" value="LRR"/>
    <property type="match status" value="1"/>
</dbReference>
<sequence>MPSQRAPLSSSPTCWAVALLVAVVVVACPCSCLGAEGGSALRPPRSTTTNTTDASSPSDEENQFTDPLPPPSPANLGSRTAPLELCAAAHASLASIEADLATLVRYGDAGDRSNKGADNQGSQRIEDPRLQPLRALMAHSCHLPQTPQRQAPTHSRGVHTNNGDAVTRTAHEATDKHQRNNQQQHQHQLQQRSMRQRRDRGSTPVVRCGMGGVLGHSCNVPDDGTFILDIIANQRCNTHRLGNCAPDSDCAALRDRTVGIVLRDGVTAEHLACILAPAGDSWWNNVVSLTVHGLPQSEVSLEAITNTMGSLTELALIGGTTTTLTAPEDKSFPNIKRLTITDNAVTSLSRFLGFVPNLEVLVADNNPLASLPANAFASTTKLTTLDLTSAGLTHIDETAFSALSALTDLQLDGNALTVLASSTFEVLTALQTLHLHDNAFTKLPDSVFAAQTALHTLLLHGTSLQTLPEQLFKTTTALHELKIHSCELTALPPRIFAGLSALVNLTLHNNKIETLQPNTFVDLTNLKYLALQVNRLKEVVVGTFRGLHSLVDIDLDRNQITSLPHTFLADSAVLEELSMAGNRITALPPHFQHNATKLTQLHVPGNAITTLNVSSMPDLTLLYLAGNPLESLHGLSSLRRLEVLNINGHHLPGFNLDDILHLTTLTALQIAATPQQHTPKLVFSSADESVQQSLRNVDTLDVRNLVVTDLTPFANTTLESFGIGWPGMDDPELLASILANNLADSVQEFYLTRTAIREFELPSRTFNAVHLEENTQLGSVNISTDVTYLNVSHSKQLATLNTLNVDTLDISNTRIPFSDALCSQQGRSRLFARALLSAASIEDEIVTRVLRACVSEVDVVDFSNNPQLQSLRAVRAGTAATLALAPDDLSTIGGDVIPAKERIPILSLQGSPVACNLQLQSVRAIREGADSPSTEVTFTHECRCAHEFRNRNGRCHPRTTPVLEITFGTVFAIMPLCIYLTRLWYKRRVRRLRKQRDIGQALLEVTNAEVLALRSAWQIPYDQMRLIRRVASGAFGVVFKAEWDTIIVAVKVFGQQSAAAFFDANTEAEFEKEVSFLQKTRHPHVVRFFGAGQTPDNAPFLVLEFVAMGSLRDLLKKNLADVLHHHRINAAADAAAAADEEDDGDGDDGDDMNVRIDDEEQQLIVVTSNKKSKTSTDHLRTSFTGNKGVNDAEVANAWDLKVRLAHDVASGMAFIHSLDQMHRDLKSGNVLVSSKLRAKISDFGTIRQRLSAEPVQTTATADVMYSQEVGGQTLGLALTAGVGTPLYMAPEALTGSVYDRKADVFSFGVLLWEIATQRTPDLIEQELPDYQGPMLATLLNLLSDGKRLTFPEEYIDHAGGPGHAIPTWFRVLALQCMEQDPARRPSFETLCIKLM</sequence>
<feature type="chain" id="PRO_5003287917" evidence="6">
    <location>
        <begin position="35"/>
        <end position="1395"/>
    </location>
</feature>
<dbReference type="RefSeq" id="XP_004987762.1">
    <property type="nucleotide sequence ID" value="XM_004987705.1"/>
</dbReference>
<evidence type="ECO:0000256" key="5">
    <source>
        <dbReference type="SAM" id="MobiDB-lite"/>
    </source>
</evidence>
<dbReference type="eggNOG" id="KOG0619">
    <property type="taxonomic scope" value="Eukaryota"/>
</dbReference>
<proteinExistence type="predicted"/>
<dbReference type="InterPro" id="IPR001611">
    <property type="entry name" value="Leu-rich_rpt"/>
</dbReference>
<protein>
    <submittedName>
        <fullName evidence="8">TKL protein kinase</fullName>
    </submittedName>
</protein>
<keyword evidence="1" id="KW-0433">Leucine-rich repeat</keyword>
<feature type="compositionally biased region" description="Low complexity" evidence="5">
    <location>
        <begin position="180"/>
        <end position="193"/>
    </location>
</feature>
<keyword evidence="6" id="KW-0732">Signal</keyword>
<dbReference type="GO" id="GO:0005524">
    <property type="term" value="F:ATP binding"/>
    <property type="evidence" value="ECO:0007669"/>
    <property type="project" value="UniProtKB-KW"/>
</dbReference>
<dbReference type="Pfam" id="PF07714">
    <property type="entry name" value="PK_Tyr_Ser-Thr"/>
    <property type="match status" value="2"/>
</dbReference>
<feature type="domain" description="Protein kinase" evidence="7">
    <location>
        <begin position="1024"/>
        <end position="1395"/>
    </location>
</feature>
<dbReference type="InterPro" id="IPR003591">
    <property type="entry name" value="Leu-rich_rpt_typical-subtyp"/>
</dbReference>
<keyword evidence="9" id="KW-1185">Reference proteome</keyword>
<organism evidence="9">
    <name type="scientific">Salpingoeca rosetta (strain ATCC 50818 / BSB-021)</name>
    <dbReference type="NCBI Taxonomy" id="946362"/>
    <lineage>
        <taxon>Eukaryota</taxon>
        <taxon>Choanoflagellata</taxon>
        <taxon>Craspedida</taxon>
        <taxon>Salpingoecidae</taxon>
        <taxon>Salpingoeca</taxon>
    </lineage>
</organism>
<dbReference type="InParanoid" id="F2USW9"/>
<dbReference type="Proteomes" id="UP000007799">
    <property type="component" value="Unassembled WGS sequence"/>
</dbReference>
<feature type="region of interest" description="Disordered" evidence="5">
    <location>
        <begin position="1133"/>
        <end position="1153"/>
    </location>
</feature>
<name>F2USW9_SALR5</name>
<dbReference type="EMBL" id="GL832996">
    <property type="protein sequence ID" value="EGD81228.1"/>
    <property type="molecule type" value="Genomic_DNA"/>
</dbReference>
<dbReference type="InterPro" id="IPR000719">
    <property type="entry name" value="Prot_kinase_dom"/>
</dbReference>
<keyword evidence="3" id="KW-0547">Nucleotide-binding</keyword>
<evidence type="ECO:0000256" key="6">
    <source>
        <dbReference type="SAM" id="SignalP"/>
    </source>
</evidence>
<evidence type="ECO:0000256" key="2">
    <source>
        <dbReference type="ARBA" id="ARBA00022737"/>
    </source>
</evidence>
<keyword evidence="2" id="KW-0677">Repeat</keyword>
<keyword evidence="8" id="KW-0808">Transferase</keyword>
<evidence type="ECO:0000313" key="8">
    <source>
        <dbReference type="EMBL" id="EGD81228.1"/>
    </source>
</evidence>
<dbReference type="GeneID" id="16068286"/>
<dbReference type="Pfam" id="PF13855">
    <property type="entry name" value="LRR_8"/>
    <property type="match status" value="2"/>
</dbReference>
<feature type="compositionally biased region" description="Polar residues" evidence="5">
    <location>
        <begin position="45"/>
        <end position="57"/>
    </location>
</feature>
<keyword evidence="8" id="KW-0418">Kinase</keyword>
<dbReference type="PANTHER" id="PTHR48056">
    <property type="entry name" value="LRR RECEPTOR-LIKE SERINE/THREONINE-PROTEIN KINASE-RELATED"/>
    <property type="match status" value="1"/>
</dbReference>
<reference evidence="8" key="1">
    <citation type="submission" date="2009-08" db="EMBL/GenBank/DDBJ databases">
        <title>Annotation of Salpingoeca rosetta.</title>
        <authorList>
            <consortium name="The Broad Institute Genome Sequencing Platform"/>
            <person name="Russ C."/>
            <person name="Cuomo C."/>
            <person name="Burger G."/>
            <person name="Gray M.W."/>
            <person name="Holland P.W.H."/>
            <person name="King N."/>
            <person name="Lang F.B.F."/>
            <person name="Roger A.J."/>
            <person name="Ruiz-Trillo I."/>
            <person name="Young S.K."/>
            <person name="Zeng Q."/>
            <person name="Gargeya S."/>
            <person name="Alvarado L."/>
            <person name="Berlin A."/>
            <person name="Chapman S.B."/>
            <person name="Chen Z."/>
            <person name="Freedman E."/>
            <person name="Gellesch M."/>
            <person name="Goldberg J."/>
            <person name="Griggs A."/>
            <person name="Gujja S."/>
            <person name="Heilman E."/>
            <person name="Heiman D."/>
            <person name="Howarth C."/>
            <person name="Mehta T."/>
            <person name="Neiman D."/>
            <person name="Pearson M."/>
            <person name="Roberts A."/>
            <person name="Saif S."/>
            <person name="Shea T."/>
            <person name="Shenoy N."/>
            <person name="Sisk P."/>
            <person name="Stolte C."/>
            <person name="Sykes S."/>
            <person name="White J."/>
            <person name="Yandava C."/>
            <person name="Haas B."/>
            <person name="Nusbaum C."/>
            <person name="Birren B."/>
        </authorList>
    </citation>
    <scope>NUCLEOTIDE SEQUENCE [LARGE SCALE GENOMIC DNA]</scope>
    <source>
        <strain evidence="8">ATCC 50818</strain>
    </source>
</reference>
<evidence type="ECO:0000313" key="9">
    <source>
        <dbReference type="Proteomes" id="UP000007799"/>
    </source>
</evidence>
<evidence type="ECO:0000259" key="7">
    <source>
        <dbReference type="PROSITE" id="PS50011"/>
    </source>
</evidence>
<feature type="region of interest" description="Disordered" evidence="5">
    <location>
        <begin position="172"/>
        <end position="206"/>
    </location>
</feature>
<dbReference type="OrthoDB" id="2015831at2759"/>
<gene>
    <name evidence="8" type="ORF">PTSG_11265</name>
</gene>
<dbReference type="InterPro" id="IPR001245">
    <property type="entry name" value="Ser-Thr/Tyr_kinase_cat_dom"/>
</dbReference>
<dbReference type="GO" id="GO:0004672">
    <property type="term" value="F:protein kinase activity"/>
    <property type="evidence" value="ECO:0007669"/>
    <property type="project" value="InterPro"/>
</dbReference>
<dbReference type="eggNOG" id="KOG0192">
    <property type="taxonomic scope" value="Eukaryota"/>
</dbReference>
<dbReference type="SMART" id="SM00369">
    <property type="entry name" value="LRR_TYP"/>
    <property type="match status" value="11"/>
</dbReference>
<dbReference type="KEGG" id="sre:PTSG_11265"/>
<accession>F2USW9</accession>
<dbReference type="PROSITE" id="PS50011">
    <property type="entry name" value="PROTEIN_KINASE_DOM"/>
    <property type="match status" value="1"/>
</dbReference>
<evidence type="ECO:0000256" key="4">
    <source>
        <dbReference type="ARBA" id="ARBA00022840"/>
    </source>
</evidence>
<feature type="compositionally biased region" description="Acidic residues" evidence="5">
    <location>
        <begin position="1138"/>
        <end position="1153"/>
    </location>
</feature>
<dbReference type="InterPro" id="IPR032675">
    <property type="entry name" value="LRR_dom_sf"/>
</dbReference>
<dbReference type="PROSITE" id="PS51257">
    <property type="entry name" value="PROKAR_LIPOPROTEIN"/>
    <property type="match status" value="1"/>
</dbReference>
<dbReference type="SMART" id="SM00220">
    <property type="entry name" value="S_TKc"/>
    <property type="match status" value="1"/>
</dbReference>
<keyword evidence="4" id="KW-0067">ATP-binding</keyword>
<dbReference type="InterPro" id="IPR011009">
    <property type="entry name" value="Kinase-like_dom_sf"/>
</dbReference>
<evidence type="ECO:0000256" key="1">
    <source>
        <dbReference type="ARBA" id="ARBA00022614"/>
    </source>
</evidence>
<dbReference type="Gene3D" id="3.80.10.10">
    <property type="entry name" value="Ribonuclease Inhibitor"/>
    <property type="match status" value="3"/>
</dbReference>
<feature type="region of interest" description="Disordered" evidence="5">
    <location>
        <begin position="38"/>
        <end position="79"/>
    </location>
</feature>
<dbReference type="PANTHER" id="PTHR48056:SF81">
    <property type="entry name" value="RECEPTOR PROTEIN-TYROSINE KINASE CEPR1"/>
    <property type="match status" value="1"/>
</dbReference>
<dbReference type="SUPFAM" id="SSF56112">
    <property type="entry name" value="Protein kinase-like (PK-like)"/>
    <property type="match status" value="1"/>
</dbReference>
<dbReference type="SUPFAM" id="SSF52058">
    <property type="entry name" value="L domain-like"/>
    <property type="match status" value="2"/>
</dbReference>
<dbReference type="Gene3D" id="1.10.510.10">
    <property type="entry name" value="Transferase(Phosphotransferase) domain 1"/>
    <property type="match status" value="2"/>
</dbReference>